<dbReference type="Proteomes" id="UP000314294">
    <property type="component" value="Unassembled WGS sequence"/>
</dbReference>
<gene>
    <name evidence="1" type="ORF">EYF80_049995</name>
</gene>
<evidence type="ECO:0000313" key="2">
    <source>
        <dbReference type="Proteomes" id="UP000314294"/>
    </source>
</evidence>
<dbReference type="EMBL" id="SRLO01001243">
    <property type="protein sequence ID" value="TNN39834.1"/>
    <property type="molecule type" value="Genomic_DNA"/>
</dbReference>
<accession>A0A4Z2FGG5</accession>
<dbReference type="SUPFAM" id="SSF57850">
    <property type="entry name" value="RING/U-box"/>
    <property type="match status" value="1"/>
</dbReference>
<keyword evidence="2" id="KW-1185">Reference proteome</keyword>
<sequence length="155" mass="17655">MSEKVKHDLGTEEQVVLCDGMGNRLLDGRGTTGLMFWKQNDRRITALLYYRELIEQKKKRKGRIDDEHVKKVEKLLRAAEALSAVTQTLKELGDYARANHVNTVALTDPQLTTVRATFQCLICRDVMVVAQCCRSHIGCRMCVDRWTATNTDCPK</sequence>
<evidence type="ECO:0000313" key="1">
    <source>
        <dbReference type="EMBL" id="TNN39834.1"/>
    </source>
</evidence>
<reference evidence="1 2" key="1">
    <citation type="submission" date="2019-03" db="EMBL/GenBank/DDBJ databases">
        <title>First draft genome of Liparis tanakae, snailfish: a comprehensive survey of snailfish specific genes.</title>
        <authorList>
            <person name="Kim W."/>
            <person name="Song I."/>
            <person name="Jeong J.-H."/>
            <person name="Kim D."/>
            <person name="Kim S."/>
            <person name="Ryu S."/>
            <person name="Song J.Y."/>
            <person name="Lee S.K."/>
        </authorList>
    </citation>
    <scope>NUCLEOTIDE SEQUENCE [LARGE SCALE GENOMIC DNA]</scope>
    <source>
        <tissue evidence="1">Muscle</tissue>
    </source>
</reference>
<organism evidence="1 2">
    <name type="scientific">Liparis tanakae</name>
    <name type="common">Tanaka's snailfish</name>
    <dbReference type="NCBI Taxonomy" id="230148"/>
    <lineage>
        <taxon>Eukaryota</taxon>
        <taxon>Metazoa</taxon>
        <taxon>Chordata</taxon>
        <taxon>Craniata</taxon>
        <taxon>Vertebrata</taxon>
        <taxon>Euteleostomi</taxon>
        <taxon>Actinopterygii</taxon>
        <taxon>Neopterygii</taxon>
        <taxon>Teleostei</taxon>
        <taxon>Neoteleostei</taxon>
        <taxon>Acanthomorphata</taxon>
        <taxon>Eupercaria</taxon>
        <taxon>Perciformes</taxon>
        <taxon>Cottioidei</taxon>
        <taxon>Cottales</taxon>
        <taxon>Liparidae</taxon>
        <taxon>Liparis</taxon>
    </lineage>
</organism>
<proteinExistence type="predicted"/>
<dbReference type="OrthoDB" id="8929563at2759"/>
<evidence type="ECO:0008006" key="3">
    <source>
        <dbReference type="Google" id="ProtNLM"/>
    </source>
</evidence>
<protein>
    <recommendedName>
        <fullName evidence="3">RING-type domain-containing protein</fullName>
    </recommendedName>
</protein>
<name>A0A4Z2FGG5_9TELE</name>
<comment type="caution">
    <text evidence="1">The sequence shown here is derived from an EMBL/GenBank/DDBJ whole genome shotgun (WGS) entry which is preliminary data.</text>
</comment>
<dbReference type="AlphaFoldDB" id="A0A4Z2FGG5"/>